<evidence type="ECO:0000256" key="4">
    <source>
        <dbReference type="ARBA" id="ARBA00022619"/>
    </source>
</evidence>
<proteinExistence type="predicted"/>
<reference evidence="9" key="1">
    <citation type="journal article" date="2019" name="Int. J. Syst. Evol. Microbiol.">
        <title>The Global Catalogue of Microorganisms (GCM) 10K type strain sequencing project: providing services to taxonomists for standard genome sequencing and annotation.</title>
        <authorList>
            <consortium name="The Broad Institute Genomics Platform"/>
            <consortium name="The Broad Institute Genome Sequencing Center for Infectious Disease"/>
            <person name="Wu L."/>
            <person name="Ma J."/>
        </authorList>
    </citation>
    <scope>NUCLEOTIDE SEQUENCE [LARGE SCALE GENOMIC DNA]</scope>
    <source>
        <strain evidence="9">JCM 17326</strain>
    </source>
</reference>
<protein>
    <recommendedName>
        <fullName evidence="3">3,4-dihydroxy-2-butanone-4-phosphate synthase</fullName>
        <ecNumber evidence="3">4.1.99.12</ecNumber>
    </recommendedName>
</protein>
<dbReference type="Pfam" id="PF00926">
    <property type="entry name" value="DHBP_synthase"/>
    <property type="match status" value="1"/>
</dbReference>
<evidence type="ECO:0000313" key="8">
    <source>
        <dbReference type="EMBL" id="GAA3549957.1"/>
    </source>
</evidence>
<dbReference type="RefSeq" id="WP_345562552.1">
    <property type="nucleotide sequence ID" value="NZ_BAABDQ010000005.1"/>
</dbReference>
<evidence type="ECO:0000313" key="9">
    <source>
        <dbReference type="Proteomes" id="UP001500630"/>
    </source>
</evidence>
<dbReference type="Pfam" id="PF00677">
    <property type="entry name" value="Lum_binding"/>
    <property type="match status" value="2"/>
</dbReference>
<evidence type="ECO:0000256" key="5">
    <source>
        <dbReference type="ARBA" id="ARBA00022723"/>
    </source>
</evidence>
<feature type="domain" description="Lumazine-binding" evidence="7">
    <location>
        <begin position="90"/>
        <end position="186"/>
    </location>
</feature>
<gene>
    <name evidence="8" type="ORF">GCM10022419_032850</name>
</gene>
<dbReference type="PANTHER" id="PTHR21327:SF18">
    <property type="entry name" value="3,4-DIHYDROXY-2-BUTANONE 4-PHOSPHATE SYNTHASE"/>
    <property type="match status" value="1"/>
</dbReference>
<evidence type="ECO:0000259" key="7">
    <source>
        <dbReference type="PROSITE" id="PS51177"/>
    </source>
</evidence>
<sequence>MFTGHIDEVGVIEHADDRRVLIRAAKTGLHSTICVDGVALAVRPAGEDGVVEADLSPETRRRTTFDRITPGTTVNVETPLAVGDAISGHLVQGDVDAVGKVVRVDDEHPARRVWIKIPDRYVRLVVPKGQIAVNGVSVTVAEVARDRFSVALIPLTLSSTTLGGLAVGDRVNLESDLVTRIARRSPAGAGGAVRDLVAALPWAGHVSGAQGVQKVVAQIAAGGAALIWDPDREAEGDVIFAGSRLRPEDFVFLLTQVYGYPCVPCAPEVLERLEIEPMRGAGDRHGTAFHTPVDLAAGAGTGVSAAERAATVRRLAHPDARPGDFTGPGHVIPIAARPGRLAERNGHTEATVAMCEAAGLPPVGVCCEIMNQDGTMATAADLEIAALRWGLPLLDIDDLRTWL</sequence>
<accession>A0ABP6WF65</accession>
<feature type="repeat" description="Lumazine-binding" evidence="6">
    <location>
        <begin position="90"/>
        <end position="186"/>
    </location>
</feature>
<comment type="pathway">
    <text evidence="2">Cofactor biosynthesis; riboflavin biosynthesis; 2-hydroxy-3-oxobutyl phosphate from D-ribulose 5-phosphate: step 1/1.</text>
</comment>
<evidence type="ECO:0000256" key="2">
    <source>
        <dbReference type="ARBA" id="ARBA00004904"/>
    </source>
</evidence>
<dbReference type="PANTHER" id="PTHR21327">
    <property type="entry name" value="GTP CYCLOHYDROLASE II-RELATED"/>
    <property type="match status" value="1"/>
</dbReference>
<keyword evidence="5" id="KW-0479">Metal-binding</keyword>
<organism evidence="8 9">
    <name type="scientific">Nonomuraea rosea</name>
    <dbReference type="NCBI Taxonomy" id="638574"/>
    <lineage>
        <taxon>Bacteria</taxon>
        <taxon>Bacillati</taxon>
        <taxon>Actinomycetota</taxon>
        <taxon>Actinomycetes</taxon>
        <taxon>Streptosporangiales</taxon>
        <taxon>Streptosporangiaceae</taxon>
        <taxon>Nonomuraea</taxon>
    </lineage>
</organism>
<evidence type="ECO:0000256" key="1">
    <source>
        <dbReference type="ARBA" id="ARBA00002284"/>
    </source>
</evidence>
<dbReference type="NCBIfam" id="NF006767">
    <property type="entry name" value="PRK09289.1"/>
    <property type="match status" value="1"/>
</dbReference>
<comment type="caution">
    <text evidence="8">The sequence shown here is derived from an EMBL/GenBank/DDBJ whole genome shotgun (WGS) entry which is preliminary data.</text>
</comment>
<dbReference type="InterPro" id="IPR000422">
    <property type="entry name" value="DHBP_synthase_RibB"/>
</dbReference>
<dbReference type="InterPro" id="IPR023366">
    <property type="entry name" value="ATP_synth_asu-like_sf"/>
</dbReference>
<dbReference type="EC" id="4.1.99.12" evidence="3"/>
<feature type="domain" description="Lumazine-binding" evidence="7">
    <location>
        <begin position="1"/>
        <end position="89"/>
    </location>
</feature>
<dbReference type="PROSITE" id="PS51177">
    <property type="entry name" value="LUMAZINE_BIND"/>
    <property type="match status" value="2"/>
</dbReference>
<dbReference type="SUPFAM" id="SSF55821">
    <property type="entry name" value="YrdC/RibB"/>
    <property type="match status" value="1"/>
</dbReference>
<dbReference type="Gene3D" id="2.40.30.20">
    <property type="match status" value="2"/>
</dbReference>
<dbReference type="Proteomes" id="UP001500630">
    <property type="component" value="Unassembled WGS sequence"/>
</dbReference>
<keyword evidence="9" id="KW-1185">Reference proteome</keyword>
<dbReference type="EMBL" id="BAABDQ010000005">
    <property type="protein sequence ID" value="GAA3549957.1"/>
    <property type="molecule type" value="Genomic_DNA"/>
</dbReference>
<feature type="repeat" description="Lumazine-binding" evidence="6">
    <location>
        <begin position="1"/>
        <end position="89"/>
    </location>
</feature>
<dbReference type="InterPro" id="IPR017938">
    <property type="entry name" value="Riboflavin_synthase-like_b-brl"/>
</dbReference>
<dbReference type="InterPro" id="IPR026017">
    <property type="entry name" value="Lumazine-bd_dom"/>
</dbReference>
<evidence type="ECO:0000256" key="6">
    <source>
        <dbReference type="PROSITE-ProRule" id="PRU00524"/>
    </source>
</evidence>
<dbReference type="Gene3D" id="3.90.870.10">
    <property type="entry name" value="DHBP synthase"/>
    <property type="match status" value="1"/>
</dbReference>
<dbReference type="InterPro" id="IPR017945">
    <property type="entry name" value="DHBP_synth_RibB-like_a/b_dom"/>
</dbReference>
<name>A0ABP6WF65_9ACTN</name>
<keyword evidence="4" id="KW-0686">Riboflavin biosynthesis</keyword>
<evidence type="ECO:0000256" key="3">
    <source>
        <dbReference type="ARBA" id="ARBA00012153"/>
    </source>
</evidence>
<dbReference type="SUPFAM" id="SSF63380">
    <property type="entry name" value="Riboflavin synthase domain-like"/>
    <property type="match status" value="2"/>
</dbReference>
<comment type="function">
    <text evidence="1">Catalyzes the conversion of D-ribulose 5-phosphate to formate and 3,4-dihydroxy-2-butanone 4-phosphate.</text>
</comment>